<keyword evidence="5 11" id="KW-0812">Transmembrane</keyword>
<protein>
    <submittedName>
        <fullName evidence="17">TonB-dependent receptor</fullName>
    </submittedName>
</protein>
<dbReference type="SUPFAM" id="SSF56935">
    <property type="entry name" value="Porins"/>
    <property type="match status" value="1"/>
</dbReference>
<evidence type="ECO:0000256" key="1">
    <source>
        <dbReference type="ARBA" id="ARBA00004571"/>
    </source>
</evidence>
<evidence type="ECO:0000256" key="7">
    <source>
        <dbReference type="ARBA" id="ARBA00023077"/>
    </source>
</evidence>
<dbReference type="PANTHER" id="PTHR30069:SF29">
    <property type="entry name" value="HEMOGLOBIN AND HEMOGLOBIN-HAPTOGLOBIN-BINDING PROTEIN 1-RELATED"/>
    <property type="match status" value="1"/>
</dbReference>
<evidence type="ECO:0000256" key="11">
    <source>
        <dbReference type="PROSITE-ProRule" id="PRU01360"/>
    </source>
</evidence>
<evidence type="ECO:0000256" key="2">
    <source>
        <dbReference type="ARBA" id="ARBA00008143"/>
    </source>
</evidence>
<dbReference type="Pfam" id="PF07715">
    <property type="entry name" value="Plug"/>
    <property type="match status" value="1"/>
</dbReference>
<dbReference type="InterPro" id="IPR039426">
    <property type="entry name" value="TonB-dep_rcpt-like"/>
</dbReference>
<evidence type="ECO:0000256" key="14">
    <source>
        <dbReference type="SAM" id="SignalP"/>
    </source>
</evidence>
<dbReference type="Gene3D" id="2.170.130.10">
    <property type="entry name" value="TonB-dependent receptor, plug domain"/>
    <property type="match status" value="1"/>
</dbReference>
<dbReference type="PANTHER" id="PTHR30069">
    <property type="entry name" value="TONB-DEPENDENT OUTER MEMBRANE RECEPTOR"/>
    <property type="match status" value="1"/>
</dbReference>
<dbReference type="EMBL" id="CP104694">
    <property type="protein sequence ID" value="UXI66301.1"/>
    <property type="molecule type" value="Genomic_DNA"/>
</dbReference>
<feature type="domain" description="TonB-dependent receptor plug" evidence="16">
    <location>
        <begin position="58"/>
        <end position="163"/>
    </location>
</feature>
<organism evidence="17 18">
    <name type="scientific">Tahibacter amnicola</name>
    <dbReference type="NCBI Taxonomy" id="2976241"/>
    <lineage>
        <taxon>Bacteria</taxon>
        <taxon>Pseudomonadati</taxon>
        <taxon>Pseudomonadota</taxon>
        <taxon>Gammaproteobacteria</taxon>
        <taxon>Lysobacterales</taxon>
        <taxon>Rhodanobacteraceae</taxon>
        <taxon>Tahibacter</taxon>
    </lineage>
</organism>
<keyword evidence="18" id="KW-1185">Reference proteome</keyword>
<feature type="domain" description="TonB-dependent receptor-like beta-barrel" evidence="15">
    <location>
        <begin position="235"/>
        <end position="604"/>
    </location>
</feature>
<evidence type="ECO:0000256" key="12">
    <source>
        <dbReference type="RuleBase" id="RU003357"/>
    </source>
</evidence>
<dbReference type="Gene3D" id="2.40.170.20">
    <property type="entry name" value="TonB-dependent receptor, beta-barrel domain"/>
    <property type="match status" value="1"/>
</dbReference>
<keyword evidence="4 11" id="KW-1134">Transmembrane beta strand</keyword>
<evidence type="ECO:0000256" key="6">
    <source>
        <dbReference type="ARBA" id="ARBA00022729"/>
    </source>
</evidence>
<evidence type="ECO:0000256" key="3">
    <source>
        <dbReference type="ARBA" id="ARBA00022448"/>
    </source>
</evidence>
<dbReference type="Proteomes" id="UP001064632">
    <property type="component" value="Chromosome"/>
</dbReference>
<name>A0ABY6B9U2_9GAMM</name>
<feature type="chain" id="PRO_5045818552" evidence="14">
    <location>
        <begin position="20"/>
        <end position="640"/>
    </location>
</feature>
<dbReference type="Pfam" id="PF00593">
    <property type="entry name" value="TonB_dep_Rec_b-barrel"/>
    <property type="match status" value="1"/>
</dbReference>
<dbReference type="InterPro" id="IPR037066">
    <property type="entry name" value="Plug_dom_sf"/>
</dbReference>
<dbReference type="InterPro" id="IPR036942">
    <property type="entry name" value="Beta-barrel_TonB_sf"/>
</dbReference>
<gene>
    <name evidence="17" type="ORF">N4264_16260</name>
</gene>
<keyword evidence="10 11" id="KW-0998">Cell outer membrane</keyword>
<comment type="similarity">
    <text evidence="2">Belongs to the TonB-dependent receptor family. Hemoglobin/haptoglobin binding protein subfamily.</text>
</comment>
<evidence type="ECO:0000256" key="4">
    <source>
        <dbReference type="ARBA" id="ARBA00022452"/>
    </source>
</evidence>
<proteinExistence type="inferred from homology"/>
<evidence type="ECO:0000259" key="15">
    <source>
        <dbReference type="Pfam" id="PF00593"/>
    </source>
</evidence>
<dbReference type="InterPro" id="IPR012910">
    <property type="entry name" value="Plug_dom"/>
</dbReference>
<dbReference type="PROSITE" id="PS52016">
    <property type="entry name" value="TONB_DEPENDENT_REC_3"/>
    <property type="match status" value="1"/>
</dbReference>
<dbReference type="InterPro" id="IPR000531">
    <property type="entry name" value="Beta-barrel_TonB"/>
</dbReference>
<evidence type="ECO:0000313" key="18">
    <source>
        <dbReference type="Proteomes" id="UP001064632"/>
    </source>
</evidence>
<keyword evidence="3 11" id="KW-0813">Transport</keyword>
<dbReference type="RefSeq" id="WP_261693285.1">
    <property type="nucleotide sequence ID" value="NZ_CP104694.1"/>
</dbReference>
<evidence type="ECO:0000256" key="13">
    <source>
        <dbReference type="SAM" id="MobiDB-lite"/>
    </source>
</evidence>
<keyword evidence="8 11" id="KW-0472">Membrane</keyword>
<evidence type="ECO:0000256" key="10">
    <source>
        <dbReference type="ARBA" id="ARBA00023237"/>
    </source>
</evidence>
<feature type="compositionally biased region" description="Pro residues" evidence="13">
    <location>
        <begin position="340"/>
        <end position="354"/>
    </location>
</feature>
<evidence type="ECO:0000259" key="16">
    <source>
        <dbReference type="Pfam" id="PF07715"/>
    </source>
</evidence>
<keyword evidence="7 12" id="KW-0798">TonB box</keyword>
<evidence type="ECO:0000313" key="17">
    <source>
        <dbReference type="EMBL" id="UXI66301.1"/>
    </source>
</evidence>
<feature type="signal peptide" evidence="14">
    <location>
        <begin position="1"/>
        <end position="19"/>
    </location>
</feature>
<reference evidence="17" key="1">
    <citation type="submission" date="2022-09" db="EMBL/GenBank/DDBJ databases">
        <title>Tahibacter sp. nov., isolated from a fresh water.</title>
        <authorList>
            <person name="Baek J.H."/>
            <person name="Lee J.K."/>
            <person name="Kim J.M."/>
            <person name="Jeon C.O."/>
        </authorList>
    </citation>
    <scope>NUCLEOTIDE SEQUENCE</scope>
    <source>
        <strain evidence="17">W38</strain>
    </source>
</reference>
<sequence length="640" mass="69435">MIRRCILCSGVVVAASALAQSPTGTEETTDEAEREALLQLLAEETEVATRTRENADFVPGIVSVLTADQARALGARSVLDAIALLPGIEVNRDPNGYATLRVRGIDAFFNSGNVKVLVDGMDTSYTVAAQNSSAMLMPLALVNRIEVIRGPGSVVFGDFALNGLVNIVTHQDRNGAFAGFGAGGERLGGATLSAKGAWEWQLNVGRETSDRYDVPASTPADEDRTYADVRVVHGGLTIKAASIARNHQRLVPGQGANPATVRDVDEHIKAFDARYDWRFGNDNRVGVWTRYSDAHYAAAPAGFIGDRRQVGSDVNWQWGRHRFLAEVAAGTLDIDRANLPPAPPPPPNAPPMPTNRPARVSDSLTSHSVLVQDQFDANERLSLTAGLRYDVFSNVTSRVTPRLAAVWRAGSNDTLKAQYGEGFRTPVGVELYDSGQRNTRLDFETVHTSELAWIHRSHDSVYRATLYHQVVDDVLGPAGPPGAGFRNAGQVRSRGVELEANVRLTDHLRLNGNVSKIYTRRQVPSPANINPTPGRAFGTPEILANLGLIAQPNDQWTLGANWHRVGARSLSPASSARGYSALNLSAEHAFSRVPGLSLRLAVRNATDADITYVVNRAPPQTPLVLDYGYRIWSVELAWRR</sequence>
<keyword evidence="9 17" id="KW-0675">Receptor</keyword>
<comment type="subcellular location">
    <subcellularLocation>
        <location evidence="1 11">Cell outer membrane</location>
        <topology evidence="1 11">Multi-pass membrane protein</topology>
    </subcellularLocation>
</comment>
<evidence type="ECO:0000256" key="5">
    <source>
        <dbReference type="ARBA" id="ARBA00022692"/>
    </source>
</evidence>
<accession>A0ABY6B9U2</accession>
<evidence type="ECO:0000256" key="9">
    <source>
        <dbReference type="ARBA" id="ARBA00023170"/>
    </source>
</evidence>
<keyword evidence="6 14" id="KW-0732">Signal</keyword>
<feature type="region of interest" description="Disordered" evidence="13">
    <location>
        <begin position="338"/>
        <end position="360"/>
    </location>
</feature>
<evidence type="ECO:0000256" key="8">
    <source>
        <dbReference type="ARBA" id="ARBA00023136"/>
    </source>
</evidence>